<gene>
    <name evidence="2" type="ORF">SAMN05216223_1316</name>
</gene>
<dbReference type="RefSeq" id="WP_103890840.1">
    <property type="nucleotide sequence ID" value="NZ_FNVU01000031.1"/>
</dbReference>
<dbReference type="AlphaFoldDB" id="A0A1H6ECX9"/>
<proteinExistence type="predicted"/>
<organism evidence="2 3">
    <name type="scientific">Actinacidiphila yanglinensis</name>
    <dbReference type="NCBI Taxonomy" id="310779"/>
    <lineage>
        <taxon>Bacteria</taxon>
        <taxon>Bacillati</taxon>
        <taxon>Actinomycetota</taxon>
        <taxon>Actinomycetes</taxon>
        <taxon>Kitasatosporales</taxon>
        <taxon>Streptomycetaceae</taxon>
        <taxon>Actinacidiphila</taxon>
    </lineage>
</organism>
<keyword evidence="3" id="KW-1185">Reference proteome</keyword>
<dbReference type="InterPro" id="IPR049244">
    <property type="entry name" value="DUF6879"/>
</dbReference>
<protein>
    <recommendedName>
        <fullName evidence="1">DUF6879 domain-containing protein</fullName>
    </recommendedName>
</protein>
<evidence type="ECO:0000313" key="3">
    <source>
        <dbReference type="Proteomes" id="UP000236754"/>
    </source>
</evidence>
<sequence>MRPATHDELNELCKGITTSFVHLETRDAYGTETELPHMAKWRRGEADDFAWLGWWLDMLRGHRAAGRTCRRARIVSQPVSDYQRWTMSHAKVLIDAGEDIRYVPRPRLATVPLPGSGDFYVFDDEIALFLHYAGTGTNAAFEITEDAQTVRTCKQAFESVWQLATPFRDNRPQ</sequence>
<dbReference type="Pfam" id="PF21806">
    <property type="entry name" value="DUF6879"/>
    <property type="match status" value="1"/>
</dbReference>
<feature type="domain" description="DUF6879" evidence="1">
    <location>
        <begin position="7"/>
        <end position="169"/>
    </location>
</feature>
<accession>A0A1H6ECX9</accession>
<evidence type="ECO:0000259" key="1">
    <source>
        <dbReference type="Pfam" id="PF21806"/>
    </source>
</evidence>
<dbReference type="Proteomes" id="UP000236754">
    <property type="component" value="Unassembled WGS sequence"/>
</dbReference>
<name>A0A1H6ECX9_9ACTN</name>
<dbReference type="OrthoDB" id="4562627at2"/>
<evidence type="ECO:0000313" key="2">
    <source>
        <dbReference type="EMBL" id="SEG94744.1"/>
    </source>
</evidence>
<reference evidence="2 3" key="1">
    <citation type="submission" date="2016-10" db="EMBL/GenBank/DDBJ databases">
        <authorList>
            <person name="de Groot N.N."/>
        </authorList>
    </citation>
    <scope>NUCLEOTIDE SEQUENCE [LARGE SCALE GENOMIC DNA]</scope>
    <source>
        <strain evidence="2 3">CGMCC 4.2023</strain>
    </source>
</reference>
<dbReference type="EMBL" id="FNVU01000031">
    <property type="protein sequence ID" value="SEG94744.1"/>
    <property type="molecule type" value="Genomic_DNA"/>
</dbReference>